<dbReference type="GO" id="GO:0005524">
    <property type="term" value="F:ATP binding"/>
    <property type="evidence" value="ECO:0007669"/>
    <property type="project" value="UniProtKB-KW"/>
</dbReference>
<dbReference type="PANTHER" id="PTHR41299:SF1">
    <property type="entry name" value="THIAMINE PYROPHOSPHOKINASE"/>
    <property type="match status" value="1"/>
</dbReference>
<keyword evidence="1" id="KW-0808">Transferase</keyword>
<dbReference type="EMBL" id="NMUQ01000001">
    <property type="protein sequence ID" value="OXM16433.1"/>
    <property type="molecule type" value="Genomic_DNA"/>
</dbReference>
<dbReference type="InterPro" id="IPR036759">
    <property type="entry name" value="TPK_catalytic_sf"/>
</dbReference>
<dbReference type="SUPFAM" id="SSF63999">
    <property type="entry name" value="Thiamin pyrophosphokinase, catalytic domain"/>
    <property type="match status" value="1"/>
</dbReference>
<dbReference type="OrthoDB" id="9804377at2"/>
<dbReference type="Pfam" id="PF04263">
    <property type="entry name" value="TPK_catalytic"/>
    <property type="match status" value="1"/>
</dbReference>
<dbReference type="Proteomes" id="UP000215145">
    <property type="component" value="Unassembled WGS sequence"/>
</dbReference>
<evidence type="ECO:0000256" key="4">
    <source>
        <dbReference type="ARBA" id="ARBA00022840"/>
    </source>
</evidence>
<dbReference type="Pfam" id="PF04265">
    <property type="entry name" value="TPK_B1_binding"/>
    <property type="match status" value="1"/>
</dbReference>
<sequence>MPETPQRIVIITGGNLGAWMIGKLRPDDYIIGADAGALFLVRSGICPDLSLGDFDSVTEEEMGEIIRGTREMASFDPIDKNYTDTELALMRAIERKPSSILIFGALGSRFDHSLANVHLLRKAAECGCAAVIEDASNRIQLIQGGQTLTIQRSDLLPHVSLLPLSEEVHGINLEGFQYPLHDATLRIGQSLGISNVLANDVGTIRSSKGWLLVMETAG</sequence>
<dbReference type="GO" id="GO:0004788">
    <property type="term" value="F:thiamine diphosphokinase activity"/>
    <property type="evidence" value="ECO:0007669"/>
    <property type="project" value="UniProtKB-UniRule"/>
</dbReference>
<proteinExistence type="predicted"/>
<keyword evidence="3 7" id="KW-0418">Kinase</keyword>
<protein>
    <recommendedName>
        <fullName evidence="5">Thiamine diphosphokinase</fullName>
        <ecNumber evidence="5">2.7.6.2</ecNumber>
    </recommendedName>
</protein>
<dbReference type="GO" id="GO:0030975">
    <property type="term" value="F:thiamine binding"/>
    <property type="evidence" value="ECO:0007669"/>
    <property type="project" value="InterPro"/>
</dbReference>
<evidence type="ECO:0000313" key="7">
    <source>
        <dbReference type="EMBL" id="OXM16433.1"/>
    </source>
</evidence>
<evidence type="ECO:0000256" key="3">
    <source>
        <dbReference type="ARBA" id="ARBA00022777"/>
    </source>
</evidence>
<evidence type="ECO:0000256" key="2">
    <source>
        <dbReference type="ARBA" id="ARBA00022741"/>
    </source>
</evidence>
<dbReference type="AlphaFoldDB" id="A0A229P2E7"/>
<dbReference type="NCBIfam" id="TIGR01378">
    <property type="entry name" value="thi_PPkinase"/>
    <property type="match status" value="1"/>
</dbReference>
<dbReference type="InterPro" id="IPR006282">
    <property type="entry name" value="Thi_PPkinase"/>
</dbReference>
<dbReference type="Gene3D" id="3.40.50.10240">
    <property type="entry name" value="Thiamin pyrophosphokinase, catalytic domain"/>
    <property type="match status" value="1"/>
</dbReference>
<dbReference type="SUPFAM" id="SSF63862">
    <property type="entry name" value="Thiamin pyrophosphokinase, substrate-binding domain"/>
    <property type="match status" value="1"/>
</dbReference>
<organism evidence="7 8">
    <name type="scientific">Paenibacillus herberti</name>
    <dbReference type="NCBI Taxonomy" id="1619309"/>
    <lineage>
        <taxon>Bacteria</taxon>
        <taxon>Bacillati</taxon>
        <taxon>Bacillota</taxon>
        <taxon>Bacilli</taxon>
        <taxon>Bacillales</taxon>
        <taxon>Paenibacillaceae</taxon>
        <taxon>Paenibacillus</taxon>
    </lineage>
</organism>
<dbReference type="GO" id="GO:0009229">
    <property type="term" value="P:thiamine diphosphate biosynthetic process"/>
    <property type="evidence" value="ECO:0007669"/>
    <property type="project" value="InterPro"/>
</dbReference>
<dbReference type="PANTHER" id="PTHR41299">
    <property type="entry name" value="THIAMINE PYROPHOSPHOKINASE"/>
    <property type="match status" value="1"/>
</dbReference>
<accession>A0A229P2E7</accession>
<feature type="domain" description="Thiamin pyrophosphokinase thiamin-binding" evidence="6">
    <location>
        <begin position="145"/>
        <end position="212"/>
    </location>
</feature>
<dbReference type="InterPro" id="IPR007371">
    <property type="entry name" value="TPK_catalytic"/>
</dbReference>
<dbReference type="RefSeq" id="WP_089523518.1">
    <property type="nucleotide sequence ID" value="NZ_NMUQ01000001.1"/>
</dbReference>
<keyword evidence="8" id="KW-1185">Reference proteome</keyword>
<dbReference type="EC" id="2.7.6.2" evidence="5"/>
<dbReference type="SMART" id="SM00983">
    <property type="entry name" value="TPK_B1_binding"/>
    <property type="match status" value="1"/>
</dbReference>
<dbReference type="InterPro" id="IPR036371">
    <property type="entry name" value="TPK_B1-bd_sf"/>
</dbReference>
<dbReference type="GO" id="GO:0016301">
    <property type="term" value="F:kinase activity"/>
    <property type="evidence" value="ECO:0007669"/>
    <property type="project" value="UniProtKB-KW"/>
</dbReference>
<keyword evidence="2" id="KW-0547">Nucleotide-binding</keyword>
<dbReference type="CDD" id="cd07995">
    <property type="entry name" value="TPK"/>
    <property type="match status" value="1"/>
</dbReference>
<evidence type="ECO:0000259" key="6">
    <source>
        <dbReference type="SMART" id="SM00983"/>
    </source>
</evidence>
<evidence type="ECO:0000256" key="5">
    <source>
        <dbReference type="NCBIfam" id="TIGR01378"/>
    </source>
</evidence>
<keyword evidence="4" id="KW-0067">ATP-binding</keyword>
<reference evidence="7 8" key="1">
    <citation type="submission" date="2017-07" db="EMBL/GenBank/DDBJ databases">
        <title>Paenibacillus herberti R33 genome sequencing and assembly.</title>
        <authorList>
            <person name="Su W."/>
        </authorList>
    </citation>
    <scope>NUCLEOTIDE SEQUENCE [LARGE SCALE GENOMIC DNA]</scope>
    <source>
        <strain evidence="7 8">R33</strain>
    </source>
</reference>
<dbReference type="InterPro" id="IPR007373">
    <property type="entry name" value="Thiamin_PyroPKinase_B1-bd"/>
</dbReference>
<gene>
    <name evidence="7" type="ORF">CGZ75_07100</name>
</gene>
<name>A0A229P2E7_9BACL</name>
<dbReference type="InterPro" id="IPR053149">
    <property type="entry name" value="TPK"/>
</dbReference>
<evidence type="ECO:0000256" key="1">
    <source>
        <dbReference type="ARBA" id="ARBA00022679"/>
    </source>
</evidence>
<dbReference type="GO" id="GO:0006772">
    <property type="term" value="P:thiamine metabolic process"/>
    <property type="evidence" value="ECO:0007669"/>
    <property type="project" value="UniProtKB-UniRule"/>
</dbReference>
<evidence type="ECO:0000313" key="8">
    <source>
        <dbReference type="Proteomes" id="UP000215145"/>
    </source>
</evidence>
<comment type="caution">
    <text evidence="7">The sequence shown here is derived from an EMBL/GenBank/DDBJ whole genome shotgun (WGS) entry which is preliminary data.</text>
</comment>